<dbReference type="Pfam" id="PF00486">
    <property type="entry name" value="Trans_reg_C"/>
    <property type="match status" value="1"/>
</dbReference>
<dbReference type="KEGG" id="rst:ATY39_16115"/>
<evidence type="ECO:0008006" key="9">
    <source>
        <dbReference type="Google" id="ProtNLM"/>
    </source>
</evidence>
<dbReference type="PROSITE" id="PS51755">
    <property type="entry name" value="OMPR_PHOB"/>
    <property type="match status" value="1"/>
</dbReference>
<dbReference type="Proteomes" id="UP000076021">
    <property type="component" value="Chromosome"/>
</dbReference>
<dbReference type="GO" id="GO:0006355">
    <property type="term" value="P:regulation of DNA-templated transcription"/>
    <property type="evidence" value="ECO:0007669"/>
    <property type="project" value="InterPro"/>
</dbReference>
<dbReference type="EMBL" id="CP014806">
    <property type="protein sequence ID" value="AMX00770.1"/>
    <property type="molecule type" value="Genomic_DNA"/>
</dbReference>
<dbReference type="InterPro" id="IPR008984">
    <property type="entry name" value="SMAD_FHA_dom_sf"/>
</dbReference>
<proteinExistence type="predicted"/>
<evidence type="ECO:0000313" key="7">
    <source>
        <dbReference type="EMBL" id="AMX00770.1"/>
    </source>
</evidence>
<dbReference type="Gene3D" id="2.60.200.20">
    <property type="match status" value="1"/>
</dbReference>
<feature type="domain" description="FHA" evidence="5">
    <location>
        <begin position="30"/>
        <end position="82"/>
    </location>
</feature>
<protein>
    <recommendedName>
        <fullName evidence="9">FHA domain-containing protein</fullName>
    </recommendedName>
</protein>
<dbReference type="InterPro" id="IPR016032">
    <property type="entry name" value="Sig_transdc_resp-reg_C-effctor"/>
</dbReference>
<evidence type="ECO:0000256" key="1">
    <source>
        <dbReference type="ARBA" id="ARBA00023015"/>
    </source>
</evidence>
<dbReference type="OrthoDB" id="1683123at2"/>
<dbReference type="SMART" id="SM00862">
    <property type="entry name" value="Trans_reg_C"/>
    <property type="match status" value="1"/>
</dbReference>
<keyword evidence="2 4" id="KW-0238">DNA-binding</keyword>
<dbReference type="RefSeq" id="WP_066791485.1">
    <property type="nucleotide sequence ID" value="NZ_CP014806.1"/>
</dbReference>
<dbReference type="CDD" id="cd00060">
    <property type="entry name" value="FHA"/>
    <property type="match status" value="1"/>
</dbReference>
<dbReference type="AlphaFoldDB" id="A0A143HH35"/>
<sequence>MQNQDGYLSINQGETLIKQERIPIGHNDNIILGRVWKDVIPDVPFTSQYVSRKHALIGIEDDHYFIVDLMSKHGTQINNTTIKKNKPVFLQNGDIISLAKGTAVLTFYCYPDSILDATLEFPAAATEHSHDTKGISLNTARREILIDGVQIYLTSKDTGLLWLLYQSNGTAVSYDEIKITVWPERISFENALPDVGREEINTLVYRLRKKLGKYGQYIISVPRYGYMLDLKE</sequence>
<dbReference type="InterPro" id="IPR000253">
    <property type="entry name" value="FHA_dom"/>
</dbReference>
<dbReference type="SMART" id="SM00240">
    <property type="entry name" value="FHA"/>
    <property type="match status" value="1"/>
</dbReference>
<dbReference type="STRING" id="241244.ATY39_16115"/>
<dbReference type="GO" id="GO:0003677">
    <property type="term" value="F:DNA binding"/>
    <property type="evidence" value="ECO:0007669"/>
    <property type="project" value="UniProtKB-UniRule"/>
</dbReference>
<feature type="DNA-binding region" description="OmpR/PhoB-type" evidence="4">
    <location>
        <begin position="127"/>
        <end position="230"/>
    </location>
</feature>
<evidence type="ECO:0000313" key="8">
    <source>
        <dbReference type="Proteomes" id="UP000076021"/>
    </source>
</evidence>
<dbReference type="InterPro" id="IPR036388">
    <property type="entry name" value="WH-like_DNA-bd_sf"/>
</dbReference>
<reference evidence="7 8" key="1">
    <citation type="journal article" date="2016" name="Genome Announc.">
        <title>Whole-Genome Sequence of Rummeliibacillus stabekisii Strain PP9 Isolated from Antarctic Soil.</title>
        <authorList>
            <person name="da Mota F.F."/>
            <person name="Vollu R.E."/>
            <person name="Jurelevicius D."/>
            <person name="Seldin L."/>
        </authorList>
    </citation>
    <scope>NUCLEOTIDE SEQUENCE [LARGE SCALE GENOMIC DNA]</scope>
    <source>
        <strain evidence="7 8">PP9</strain>
    </source>
</reference>
<evidence type="ECO:0000256" key="4">
    <source>
        <dbReference type="PROSITE-ProRule" id="PRU01091"/>
    </source>
</evidence>
<feature type="domain" description="OmpR/PhoB-type" evidence="6">
    <location>
        <begin position="127"/>
        <end position="230"/>
    </location>
</feature>
<dbReference type="PANTHER" id="PTHR23308">
    <property type="entry name" value="NUCLEAR INHIBITOR OF PROTEIN PHOSPHATASE-1"/>
    <property type="match status" value="1"/>
</dbReference>
<keyword evidence="8" id="KW-1185">Reference proteome</keyword>
<dbReference type="InterPro" id="IPR001867">
    <property type="entry name" value="OmpR/PhoB-type_DNA-bd"/>
</dbReference>
<name>A0A143HH35_9BACL</name>
<dbReference type="GO" id="GO:0000160">
    <property type="term" value="P:phosphorelay signal transduction system"/>
    <property type="evidence" value="ECO:0007669"/>
    <property type="project" value="InterPro"/>
</dbReference>
<accession>A0A143HH35</accession>
<evidence type="ECO:0000259" key="6">
    <source>
        <dbReference type="PROSITE" id="PS51755"/>
    </source>
</evidence>
<dbReference type="SUPFAM" id="SSF46894">
    <property type="entry name" value="C-terminal effector domain of the bipartite response regulators"/>
    <property type="match status" value="1"/>
</dbReference>
<gene>
    <name evidence="7" type="ORF">ATY39_16115</name>
</gene>
<keyword evidence="3" id="KW-0804">Transcription</keyword>
<reference evidence="8" key="2">
    <citation type="submission" date="2016-03" db="EMBL/GenBank/DDBJ databases">
        <authorList>
            <person name="Ploux O."/>
        </authorList>
    </citation>
    <scope>NUCLEOTIDE SEQUENCE [LARGE SCALE GENOMIC DNA]</scope>
    <source>
        <strain evidence="8">PP9</strain>
    </source>
</reference>
<evidence type="ECO:0000256" key="2">
    <source>
        <dbReference type="ARBA" id="ARBA00023125"/>
    </source>
</evidence>
<dbReference type="PROSITE" id="PS50006">
    <property type="entry name" value="FHA_DOMAIN"/>
    <property type="match status" value="1"/>
</dbReference>
<evidence type="ECO:0000256" key="3">
    <source>
        <dbReference type="ARBA" id="ARBA00023163"/>
    </source>
</evidence>
<dbReference type="Pfam" id="PF00498">
    <property type="entry name" value="FHA"/>
    <property type="match status" value="1"/>
</dbReference>
<keyword evidence="1" id="KW-0805">Transcription regulation</keyword>
<organism evidence="7 8">
    <name type="scientific">Rummeliibacillus stabekisii</name>
    <dbReference type="NCBI Taxonomy" id="241244"/>
    <lineage>
        <taxon>Bacteria</taxon>
        <taxon>Bacillati</taxon>
        <taxon>Bacillota</taxon>
        <taxon>Bacilli</taxon>
        <taxon>Bacillales</taxon>
        <taxon>Caryophanaceae</taxon>
        <taxon>Rummeliibacillus</taxon>
    </lineage>
</organism>
<dbReference type="SUPFAM" id="SSF49879">
    <property type="entry name" value="SMAD/FHA domain"/>
    <property type="match status" value="1"/>
</dbReference>
<dbReference type="Gene3D" id="1.10.10.10">
    <property type="entry name" value="Winged helix-like DNA-binding domain superfamily/Winged helix DNA-binding domain"/>
    <property type="match status" value="1"/>
</dbReference>
<dbReference type="CDD" id="cd00383">
    <property type="entry name" value="trans_reg_C"/>
    <property type="match status" value="1"/>
</dbReference>
<evidence type="ECO:0000259" key="5">
    <source>
        <dbReference type="PROSITE" id="PS50006"/>
    </source>
</evidence>
<dbReference type="InterPro" id="IPR050923">
    <property type="entry name" value="Cell_Proc_Reg/RNA_Proc"/>
</dbReference>